<sequence length="172" mass="18766">MLLAARGCRSGVLSGGACLSLSSRPCRLLLVTNLVAMLLQQAGIASAPQVLIKTKGGVGAREQDAEEAWGARVVEPPEKEDRLMGLLPALKLMATTQEKQQGTKDQAGTKDILRGLRSPRRGPEPDHDNLYHPPPEEAQEEAGPWSRVLLSRQVLRGPEEDRDHIYHTRGHS</sequence>
<dbReference type="AlphaFoldDB" id="A0A7J7F6T1"/>
<evidence type="ECO:0000313" key="3">
    <source>
        <dbReference type="Proteomes" id="UP000551758"/>
    </source>
</evidence>
<evidence type="ECO:0000256" key="1">
    <source>
        <dbReference type="SAM" id="MobiDB-lite"/>
    </source>
</evidence>
<protein>
    <submittedName>
        <fullName evidence="2">Uncharacterized protein</fullName>
    </submittedName>
</protein>
<dbReference type="Pfam" id="PF15314">
    <property type="entry name" value="PRAP"/>
    <property type="match status" value="1"/>
</dbReference>
<evidence type="ECO:0000313" key="2">
    <source>
        <dbReference type="EMBL" id="KAF5923578.1"/>
    </source>
</evidence>
<feature type="compositionally biased region" description="Basic and acidic residues" evidence="1">
    <location>
        <begin position="121"/>
        <end position="130"/>
    </location>
</feature>
<dbReference type="Proteomes" id="UP000551758">
    <property type="component" value="Unassembled WGS sequence"/>
</dbReference>
<accession>A0A7J7F6T1</accession>
<dbReference type="InterPro" id="IPR027922">
    <property type="entry name" value="PRAP"/>
</dbReference>
<proteinExistence type="predicted"/>
<organism evidence="2 3">
    <name type="scientific">Diceros bicornis minor</name>
    <name type="common">South-central black rhinoceros</name>
    <dbReference type="NCBI Taxonomy" id="77932"/>
    <lineage>
        <taxon>Eukaryota</taxon>
        <taxon>Metazoa</taxon>
        <taxon>Chordata</taxon>
        <taxon>Craniata</taxon>
        <taxon>Vertebrata</taxon>
        <taxon>Euteleostomi</taxon>
        <taxon>Mammalia</taxon>
        <taxon>Eutheria</taxon>
        <taxon>Laurasiatheria</taxon>
        <taxon>Perissodactyla</taxon>
        <taxon>Rhinocerotidae</taxon>
        <taxon>Diceros</taxon>
    </lineage>
</organism>
<reference evidence="2 3" key="1">
    <citation type="journal article" date="2020" name="Mol. Biol. Evol.">
        <title>Interspecific Gene Flow and the Evolution of Specialization in Black and White Rhinoceros.</title>
        <authorList>
            <person name="Moodley Y."/>
            <person name="Westbury M.V."/>
            <person name="Russo I.M."/>
            <person name="Gopalakrishnan S."/>
            <person name="Rakotoarivelo A."/>
            <person name="Olsen R.A."/>
            <person name="Prost S."/>
            <person name="Tunstall T."/>
            <person name="Ryder O.A."/>
            <person name="Dalen L."/>
            <person name="Bruford M.W."/>
        </authorList>
    </citation>
    <scope>NUCLEOTIDE SEQUENCE [LARGE SCALE GENOMIC DNA]</scope>
    <source>
        <strain evidence="2">SBR-YM</strain>
        <tissue evidence="2">Skin</tissue>
    </source>
</reference>
<dbReference type="PANTHER" id="PTHR37861:SF1">
    <property type="entry name" value="PROLINE-RICH ACIDIC PROTEIN 1"/>
    <property type="match status" value="1"/>
</dbReference>
<dbReference type="PANTHER" id="PTHR37861">
    <property type="entry name" value="PROLINE-RICH ACIDIC PROTEIN 1"/>
    <property type="match status" value="1"/>
</dbReference>
<feature type="region of interest" description="Disordered" evidence="1">
    <location>
        <begin position="93"/>
        <end position="146"/>
    </location>
</feature>
<keyword evidence="3" id="KW-1185">Reference proteome</keyword>
<name>A0A7J7F6T1_DICBM</name>
<gene>
    <name evidence="2" type="ORF">HPG69_010797</name>
</gene>
<dbReference type="EMBL" id="JACDTQ010001244">
    <property type="protein sequence ID" value="KAF5923578.1"/>
    <property type="molecule type" value="Genomic_DNA"/>
</dbReference>
<feature type="compositionally biased region" description="Polar residues" evidence="1">
    <location>
        <begin position="94"/>
        <end position="106"/>
    </location>
</feature>
<comment type="caution">
    <text evidence="2">The sequence shown here is derived from an EMBL/GenBank/DDBJ whole genome shotgun (WGS) entry which is preliminary data.</text>
</comment>